<evidence type="ECO:0000256" key="4">
    <source>
        <dbReference type="ARBA" id="ARBA00022777"/>
    </source>
</evidence>
<proteinExistence type="predicted"/>
<organism evidence="8 9">
    <name type="scientific">Aureococcus anophagefferens</name>
    <name type="common">Harmful bloom alga</name>
    <dbReference type="NCBI Taxonomy" id="44056"/>
    <lineage>
        <taxon>Eukaryota</taxon>
        <taxon>Sar</taxon>
        <taxon>Stramenopiles</taxon>
        <taxon>Ochrophyta</taxon>
        <taxon>Pelagophyceae</taxon>
        <taxon>Pelagomonadales</taxon>
        <taxon>Pelagomonadaceae</taxon>
        <taxon>Aureococcus</taxon>
    </lineage>
</organism>
<dbReference type="Proteomes" id="UP001363151">
    <property type="component" value="Unassembled WGS sequence"/>
</dbReference>
<dbReference type="InterPro" id="IPR000719">
    <property type="entry name" value="Prot_kinase_dom"/>
</dbReference>
<dbReference type="Gene3D" id="1.10.510.10">
    <property type="entry name" value="Transferase(Phosphotransferase) domain 1"/>
    <property type="match status" value="1"/>
</dbReference>
<keyword evidence="1" id="KW-0723">Serine/threonine-protein kinase</keyword>
<evidence type="ECO:0000256" key="1">
    <source>
        <dbReference type="ARBA" id="ARBA00022527"/>
    </source>
</evidence>
<keyword evidence="3" id="KW-0547">Nucleotide-binding</keyword>
<feature type="region of interest" description="Disordered" evidence="6">
    <location>
        <begin position="468"/>
        <end position="504"/>
    </location>
</feature>
<dbReference type="Gene3D" id="3.30.200.20">
    <property type="entry name" value="Phosphorylase Kinase, domain 1"/>
    <property type="match status" value="1"/>
</dbReference>
<dbReference type="GO" id="GO:0016301">
    <property type="term" value="F:kinase activity"/>
    <property type="evidence" value="ECO:0007669"/>
    <property type="project" value="UniProtKB-KW"/>
</dbReference>
<feature type="region of interest" description="Disordered" evidence="6">
    <location>
        <begin position="70"/>
        <end position="143"/>
    </location>
</feature>
<gene>
    <name evidence="8" type="ORF">SO694_00061044</name>
</gene>
<feature type="region of interest" description="Disordered" evidence="6">
    <location>
        <begin position="25"/>
        <end position="50"/>
    </location>
</feature>
<dbReference type="Pfam" id="PF00069">
    <property type="entry name" value="Pkinase"/>
    <property type="match status" value="1"/>
</dbReference>
<dbReference type="InterPro" id="IPR050205">
    <property type="entry name" value="CDPK_Ser/Thr_kinases"/>
</dbReference>
<dbReference type="InterPro" id="IPR011009">
    <property type="entry name" value="Kinase-like_dom_sf"/>
</dbReference>
<name>A0ABR1FR70_AURAN</name>
<keyword evidence="9" id="KW-1185">Reference proteome</keyword>
<evidence type="ECO:0000256" key="6">
    <source>
        <dbReference type="SAM" id="MobiDB-lite"/>
    </source>
</evidence>
<dbReference type="PANTHER" id="PTHR24349">
    <property type="entry name" value="SERINE/THREONINE-PROTEIN KINASE"/>
    <property type="match status" value="1"/>
</dbReference>
<dbReference type="EMBL" id="JBBJCI010000285">
    <property type="protein sequence ID" value="KAK7236230.1"/>
    <property type="molecule type" value="Genomic_DNA"/>
</dbReference>
<evidence type="ECO:0000313" key="8">
    <source>
        <dbReference type="EMBL" id="KAK7236230.1"/>
    </source>
</evidence>
<evidence type="ECO:0000259" key="7">
    <source>
        <dbReference type="PROSITE" id="PS50011"/>
    </source>
</evidence>
<evidence type="ECO:0000256" key="2">
    <source>
        <dbReference type="ARBA" id="ARBA00022679"/>
    </source>
</evidence>
<dbReference type="SMART" id="SM00220">
    <property type="entry name" value="S_TKc"/>
    <property type="match status" value="1"/>
</dbReference>
<feature type="compositionally biased region" description="Low complexity" evidence="6">
    <location>
        <begin position="25"/>
        <end position="39"/>
    </location>
</feature>
<sequence>MAEERVLDVREIATLVTTLYADRLPASSSSSGVPAVRSSTGVSESSEEHGVVLIRDSSLKSDEAWTERGCSFGSGASGSTSAVPRCGTDGASARRAPSPERHGVGGGLAAARALSAPRAARRRLTERARRRRPSRTPWRTSARARRLPVRVRTGRTIGARASSTVAEATRRRDGVRVAVKVVAPARAAGLADAREEVRMHRLASGLPGVVELLDVFFEDGILYLVQELCAGGELFETIARGDTYDERDAAAVTRRVPVRVLGALAALHDVGVVHRDVKLENILLRSPGSRTDVVLADLGIARRVAPGGGDRPTSLGGSVHYLSPEVVRREPYGTPVDVWGLGVALYALLTGRLPFVGASTAALFDDIERGDVDFETPEMRRVSPGGRAAVARMLARDPGDRPSARMLLDGEPWLADDAATAVLDENIPQLRAFLSWRATWRRSVHAIRAVNILASPFAALRTIAARPSYDSDAPTPRAPPTPAPSPLRSASPAPVETNVPDNVD</sequence>
<feature type="compositionally biased region" description="Pro residues" evidence="6">
    <location>
        <begin position="476"/>
        <end position="485"/>
    </location>
</feature>
<dbReference type="PROSITE" id="PS00108">
    <property type="entry name" value="PROTEIN_KINASE_ST"/>
    <property type="match status" value="1"/>
</dbReference>
<feature type="compositionally biased region" description="Low complexity" evidence="6">
    <location>
        <begin position="70"/>
        <end position="81"/>
    </location>
</feature>
<feature type="domain" description="Protein kinase" evidence="7">
    <location>
        <begin position="151"/>
        <end position="414"/>
    </location>
</feature>
<reference evidence="8 9" key="1">
    <citation type="submission" date="2024-03" db="EMBL/GenBank/DDBJ databases">
        <title>Aureococcus anophagefferens CCMP1851 and Kratosvirus quantuckense: Draft genome of a second virus-susceptible host strain in the model system.</title>
        <authorList>
            <person name="Chase E."/>
            <person name="Truchon A.R."/>
            <person name="Schepens W."/>
            <person name="Wilhelm S.W."/>
        </authorList>
    </citation>
    <scope>NUCLEOTIDE SEQUENCE [LARGE SCALE GENOMIC DNA]</scope>
    <source>
        <strain evidence="8 9">CCMP1851</strain>
    </source>
</reference>
<evidence type="ECO:0000256" key="5">
    <source>
        <dbReference type="ARBA" id="ARBA00022840"/>
    </source>
</evidence>
<keyword evidence="5" id="KW-0067">ATP-binding</keyword>
<feature type="compositionally biased region" description="Low complexity" evidence="6">
    <location>
        <begin position="109"/>
        <end position="118"/>
    </location>
</feature>
<dbReference type="PROSITE" id="PS50011">
    <property type="entry name" value="PROTEIN_KINASE_DOM"/>
    <property type="match status" value="1"/>
</dbReference>
<accession>A0ABR1FR70</accession>
<protein>
    <submittedName>
        <fullName evidence="8">Protein serine/threonine kinase</fullName>
    </submittedName>
</protein>
<comment type="caution">
    <text evidence="8">The sequence shown here is derived from an EMBL/GenBank/DDBJ whole genome shotgun (WGS) entry which is preliminary data.</text>
</comment>
<feature type="compositionally biased region" description="Basic residues" evidence="6">
    <location>
        <begin position="119"/>
        <end position="134"/>
    </location>
</feature>
<evidence type="ECO:0000256" key="3">
    <source>
        <dbReference type="ARBA" id="ARBA00022741"/>
    </source>
</evidence>
<dbReference type="InterPro" id="IPR008271">
    <property type="entry name" value="Ser/Thr_kinase_AS"/>
</dbReference>
<evidence type="ECO:0000313" key="9">
    <source>
        <dbReference type="Proteomes" id="UP001363151"/>
    </source>
</evidence>
<dbReference type="SUPFAM" id="SSF56112">
    <property type="entry name" value="Protein kinase-like (PK-like)"/>
    <property type="match status" value="1"/>
</dbReference>
<keyword evidence="4 8" id="KW-0418">Kinase</keyword>
<keyword evidence="2" id="KW-0808">Transferase</keyword>